<proteinExistence type="predicted"/>
<dbReference type="InterPro" id="IPR007345">
    <property type="entry name" value="Polysacch_pyruvyl_Trfase"/>
</dbReference>
<sequence length="353" mass="40518">MSILGKIRRQTINAVVLPARILQNLWFAYTHKYLRHQHKIIYTLTPPPGLKNVGDHAQVIAIQIWLKKHFPKLPLIEMDKNQVRYFLPALKWLVQPDDVLFLHSGGNLGDRGMWSERVRRLVILAFPKNQIISLPQTIYFSDTPTGRREQENTRTIYATHPNLTIIGRDQRSGELAAELFPKAQTFCMPDFVLSLSPSQSDKRNNPPKVLLCMRLDDESALTAEQRREIAICLPYQCTYYDTTLAEPIKVSERKVVLEDALSLFRAFDVVVTDRYHGLIFAVLCRKPCVVLRTVDHKLTSAMYWFKNVPFVTFAQELADIPSVVESCLAIKTQEVPNWNAEYFDKIPNLTGLG</sequence>
<comment type="caution">
    <text evidence="2">The sequence shown here is derived from an EMBL/GenBank/DDBJ whole genome shotgun (WGS) entry which is preliminary data.</text>
</comment>
<feature type="domain" description="Polysaccharide pyruvyl transferase" evidence="1">
    <location>
        <begin position="52"/>
        <end position="292"/>
    </location>
</feature>
<accession>A0AB37UD55</accession>
<organism evidence="2 3">
    <name type="scientific">Chroococcidiopsis cubana SAG 39.79</name>
    <dbReference type="NCBI Taxonomy" id="388085"/>
    <lineage>
        <taxon>Bacteria</taxon>
        <taxon>Bacillati</taxon>
        <taxon>Cyanobacteriota</taxon>
        <taxon>Cyanophyceae</taxon>
        <taxon>Chroococcidiopsidales</taxon>
        <taxon>Chroococcidiopsidaceae</taxon>
        <taxon>Chroococcidiopsis</taxon>
    </lineage>
</organism>
<name>A0AB37UD55_9CYAN</name>
<evidence type="ECO:0000313" key="2">
    <source>
        <dbReference type="EMBL" id="RUT04168.1"/>
    </source>
</evidence>
<protein>
    <submittedName>
        <fullName evidence="2">Pyruvyl transferase EpsI</fullName>
    </submittedName>
</protein>
<gene>
    <name evidence="2" type="primary">epsI</name>
    <name evidence="2" type="ORF">DSM107010_58440</name>
</gene>
<dbReference type="EMBL" id="RSCK01000089">
    <property type="protein sequence ID" value="RUT04168.1"/>
    <property type="molecule type" value="Genomic_DNA"/>
</dbReference>
<keyword evidence="3" id="KW-1185">Reference proteome</keyword>
<reference evidence="2 3" key="1">
    <citation type="journal article" date="2019" name="Genome Biol. Evol.">
        <title>Day and night: Metabolic profiles and evolutionary relationships of six axenic non-marine cyanobacteria.</title>
        <authorList>
            <person name="Will S.E."/>
            <person name="Henke P."/>
            <person name="Boedeker C."/>
            <person name="Huang S."/>
            <person name="Brinkmann H."/>
            <person name="Rohde M."/>
            <person name="Jarek M."/>
            <person name="Friedl T."/>
            <person name="Seufert S."/>
            <person name="Schumacher M."/>
            <person name="Overmann J."/>
            <person name="Neumann-Schaal M."/>
            <person name="Petersen J."/>
        </authorList>
    </citation>
    <scope>NUCLEOTIDE SEQUENCE [LARGE SCALE GENOMIC DNA]</scope>
    <source>
        <strain evidence="2 3">SAG 39.79</strain>
    </source>
</reference>
<evidence type="ECO:0000259" key="1">
    <source>
        <dbReference type="Pfam" id="PF04230"/>
    </source>
</evidence>
<dbReference type="Pfam" id="PF04230">
    <property type="entry name" value="PS_pyruv_trans"/>
    <property type="match status" value="1"/>
</dbReference>
<evidence type="ECO:0000313" key="3">
    <source>
        <dbReference type="Proteomes" id="UP000282574"/>
    </source>
</evidence>
<keyword evidence="2" id="KW-0808">Transferase</keyword>
<dbReference type="AlphaFoldDB" id="A0AB37UD55"/>
<dbReference type="Proteomes" id="UP000282574">
    <property type="component" value="Unassembled WGS sequence"/>
</dbReference>
<dbReference type="GO" id="GO:0016740">
    <property type="term" value="F:transferase activity"/>
    <property type="evidence" value="ECO:0007669"/>
    <property type="project" value="UniProtKB-KW"/>
</dbReference>